<sequence>MFAGLLFFCKYCSSSRRDVQYLVVRFDTAFEFSLVSSGGEVFMVGYASAEKKVKGF</sequence>
<organism evidence="1">
    <name type="scientific">Physcomitrium patens</name>
    <name type="common">Spreading-leaved earth moss</name>
    <name type="synonym">Physcomitrella patens</name>
    <dbReference type="NCBI Taxonomy" id="3218"/>
    <lineage>
        <taxon>Eukaryota</taxon>
        <taxon>Viridiplantae</taxon>
        <taxon>Streptophyta</taxon>
        <taxon>Embryophyta</taxon>
        <taxon>Bryophyta</taxon>
        <taxon>Bryophytina</taxon>
        <taxon>Bryopsida</taxon>
        <taxon>Funariidae</taxon>
        <taxon>Funariales</taxon>
        <taxon>Funariaceae</taxon>
        <taxon>Physcomitrium</taxon>
    </lineage>
</organism>
<evidence type="ECO:0000313" key="2">
    <source>
        <dbReference type="EnsemblPlants" id="Pp3c7_10000V3.1"/>
    </source>
</evidence>
<dbReference type="AlphaFoldDB" id="A0A2K1KB61"/>
<evidence type="ECO:0000313" key="1">
    <source>
        <dbReference type="EMBL" id="PNR51006.1"/>
    </source>
</evidence>
<dbReference type="Proteomes" id="UP000006727">
    <property type="component" value="Chromosome 7"/>
</dbReference>
<reference evidence="1 3" key="1">
    <citation type="journal article" date="2008" name="Science">
        <title>The Physcomitrella genome reveals evolutionary insights into the conquest of land by plants.</title>
        <authorList>
            <person name="Rensing S."/>
            <person name="Lang D."/>
            <person name="Zimmer A."/>
            <person name="Terry A."/>
            <person name="Salamov A."/>
            <person name="Shapiro H."/>
            <person name="Nishiyama T."/>
            <person name="Perroud P.-F."/>
            <person name="Lindquist E."/>
            <person name="Kamisugi Y."/>
            <person name="Tanahashi T."/>
            <person name="Sakakibara K."/>
            <person name="Fujita T."/>
            <person name="Oishi K."/>
            <person name="Shin-I T."/>
            <person name="Kuroki Y."/>
            <person name="Toyoda A."/>
            <person name="Suzuki Y."/>
            <person name="Hashimoto A."/>
            <person name="Yamaguchi K."/>
            <person name="Sugano A."/>
            <person name="Kohara Y."/>
            <person name="Fujiyama A."/>
            <person name="Anterola A."/>
            <person name="Aoki S."/>
            <person name="Ashton N."/>
            <person name="Barbazuk W.B."/>
            <person name="Barker E."/>
            <person name="Bennetzen J."/>
            <person name="Bezanilla M."/>
            <person name="Blankenship R."/>
            <person name="Cho S.H."/>
            <person name="Dutcher S."/>
            <person name="Estelle M."/>
            <person name="Fawcett J.A."/>
            <person name="Gundlach H."/>
            <person name="Hanada K."/>
            <person name="Heyl A."/>
            <person name="Hicks K.A."/>
            <person name="Hugh J."/>
            <person name="Lohr M."/>
            <person name="Mayer K."/>
            <person name="Melkozernov A."/>
            <person name="Murata T."/>
            <person name="Nelson D."/>
            <person name="Pils B."/>
            <person name="Prigge M."/>
            <person name="Reiss B."/>
            <person name="Renner T."/>
            <person name="Rombauts S."/>
            <person name="Rushton P."/>
            <person name="Sanderfoot A."/>
            <person name="Schween G."/>
            <person name="Shiu S.-H."/>
            <person name="Stueber K."/>
            <person name="Theodoulou F.L."/>
            <person name="Tu H."/>
            <person name="Van de Peer Y."/>
            <person name="Verrier P.J."/>
            <person name="Waters E."/>
            <person name="Wood A."/>
            <person name="Yang L."/>
            <person name="Cove D."/>
            <person name="Cuming A."/>
            <person name="Hasebe M."/>
            <person name="Lucas S."/>
            <person name="Mishler D.B."/>
            <person name="Reski R."/>
            <person name="Grigoriev I."/>
            <person name="Quatrano R.S."/>
            <person name="Boore J.L."/>
        </authorList>
    </citation>
    <scope>NUCLEOTIDE SEQUENCE [LARGE SCALE GENOMIC DNA]</scope>
    <source>
        <strain evidence="2 3">cv. Gransden 2004</strain>
    </source>
</reference>
<evidence type="ECO:0000313" key="3">
    <source>
        <dbReference type="Proteomes" id="UP000006727"/>
    </source>
</evidence>
<gene>
    <name evidence="1" type="ORF">PHYPA_010192</name>
</gene>
<keyword evidence="3" id="KW-1185">Reference proteome</keyword>
<protein>
    <submittedName>
        <fullName evidence="1 2">Uncharacterized protein</fullName>
    </submittedName>
</protein>
<dbReference type="InParanoid" id="A0A2K1KB61"/>
<dbReference type="EnsemblPlants" id="Pp3c7_10000V3.1">
    <property type="protein sequence ID" value="Pp3c7_10000V3.1"/>
    <property type="gene ID" value="Pp3c7_10000"/>
</dbReference>
<name>A0A2K1KB61_PHYPA</name>
<reference evidence="1 3" key="2">
    <citation type="journal article" date="2018" name="Plant J.">
        <title>The Physcomitrella patens chromosome-scale assembly reveals moss genome structure and evolution.</title>
        <authorList>
            <person name="Lang D."/>
            <person name="Ullrich K.K."/>
            <person name="Murat F."/>
            <person name="Fuchs J."/>
            <person name="Jenkins J."/>
            <person name="Haas F.B."/>
            <person name="Piednoel M."/>
            <person name="Gundlach H."/>
            <person name="Van Bel M."/>
            <person name="Meyberg R."/>
            <person name="Vives C."/>
            <person name="Morata J."/>
            <person name="Symeonidi A."/>
            <person name="Hiss M."/>
            <person name="Muchero W."/>
            <person name="Kamisugi Y."/>
            <person name="Saleh O."/>
            <person name="Blanc G."/>
            <person name="Decker E.L."/>
            <person name="van Gessel N."/>
            <person name="Grimwood J."/>
            <person name="Hayes R.D."/>
            <person name="Graham S.W."/>
            <person name="Gunter L.E."/>
            <person name="McDaniel S.F."/>
            <person name="Hoernstein S.N.W."/>
            <person name="Larsson A."/>
            <person name="Li F.W."/>
            <person name="Perroud P.F."/>
            <person name="Phillips J."/>
            <person name="Ranjan P."/>
            <person name="Rokshar D.S."/>
            <person name="Rothfels C.J."/>
            <person name="Schneider L."/>
            <person name="Shu S."/>
            <person name="Stevenson D.W."/>
            <person name="Thummler F."/>
            <person name="Tillich M."/>
            <person name="Villarreal Aguilar J.C."/>
            <person name="Widiez T."/>
            <person name="Wong G.K."/>
            <person name="Wymore A."/>
            <person name="Zhang Y."/>
            <person name="Zimmer A.D."/>
            <person name="Quatrano R.S."/>
            <person name="Mayer K.F.X."/>
            <person name="Goodstein D."/>
            <person name="Casacuberta J.M."/>
            <person name="Vandepoele K."/>
            <person name="Reski R."/>
            <person name="Cuming A.C."/>
            <person name="Tuskan G.A."/>
            <person name="Maumus F."/>
            <person name="Salse J."/>
            <person name="Schmutz J."/>
            <person name="Rensing S.A."/>
        </authorList>
    </citation>
    <scope>NUCLEOTIDE SEQUENCE [LARGE SCALE GENOMIC DNA]</scope>
    <source>
        <strain evidence="2 3">cv. Gransden 2004</strain>
    </source>
</reference>
<dbReference type="Gramene" id="Pp3c7_10000V3.1">
    <property type="protein sequence ID" value="Pp3c7_10000V3.1"/>
    <property type="gene ID" value="Pp3c7_10000"/>
</dbReference>
<proteinExistence type="predicted"/>
<reference evidence="2" key="3">
    <citation type="submission" date="2020-12" db="UniProtKB">
        <authorList>
            <consortium name="EnsemblPlants"/>
        </authorList>
    </citation>
    <scope>IDENTIFICATION</scope>
</reference>
<dbReference type="EMBL" id="ABEU02000007">
    <property type="protein sequence ID" value="PNR51006.1"/>
    <property type="molecule type" value="Genomic_DNA"/>
</dbReference>
<accession>A0A2K1KB61</accession>